<protein>
    <submittedName>
        <fullName evidence="2">Uncharacterized protein</fullName>
    </submittedName>
</protein>
<reference evidence="2 3" key="1">
    <citation type="journal article" date="2021" name="BMC Biol.">
        <title>Horizontally acquired antibacterial genes associated with adaptive radiation of ladybird beetles.</title>
        <authorList>
            <person name="Li H.S."/>
            <person name="Tang X.F."/>
            <person name="Huang Y.H."/>
            <person name="Xu Z.Y."/>
            <person name="Chen M.L."/>
            <person name="Du X.Y."/>
            <person name="Qiu B.Y."/>
            <person name="Chen P.T."/>
            <person name="Zhang W."/>
            <person name="Slipinski A."/>
            <person name="Escalona H.E."/>
            <person name="Waterhouse R.M."/>
            <person name="Zwick A."/>
            <person name="Pang H."/>
        </authorList>
    </citation>
    <scope>NUCLEOTIDE SEQUENCE [LARGE SCALE GENOMIC DNA]</scope>
    <source>
        <strain evidence="2">SYSU2018</strain>
    </source>
</reference>
<feature type="non-terminal residue" evidence="2">
    <location>
        <position position="1"/>
    </location>
</feature>
<keyword evidence="3" id="KW-1185">Reference proteome</keyword>
<dbReference type="EMBL" id="JABFTP020000185">
    <property type="protein sequence ID" value="KAL3287278.1"/>
    <property type="molecule type" value="Genomic_DNA"/>
</dbReference>
<dbReference type="Proteomes" id="UP001516400">
    <property type="component" value="Unassembled WGS sequence"/>
</dbReference>
<name>A0ABD2P8K8_9CUCU</name>
<proteinExistence type="predicted"/>
<organism evidence="2 3">
    <name type="scientific">Cryptolaemus montrouzieri</name>
    <dbReference type="NCBI Taxonomy" id="559131"/>
    <lineage>
        <taxon>Eukaryota</taxon>
        <taxon>Metazoa</taxon>
        <taxon>Ecdysozoa</taxon>
        <taxon>Arthropoda</taxon>
        <taxon>Hexapoda</taxon>
        <taxon>Insecta</taxon>
        <taxon>Pterygota</taxon>
        <taxon>Neoptera</taxon>
        <taxon>Endopterygota</taxon>
        <taxon>Coleoptera</taxon>
        <taxon>Polyphaga</taxon>
        <taxon>Cucujiformia</taxon>
        <taxon>Coccinelloidea</taxon>
        <taxon>Coccinellidae</taxon>
        <taxon>Scymninae</taxon>
        <taxon>Scymnini</taxon>
        <taxon>Cryptolaemus</taxon>
    </lineage>
</organism>
<feature type="non-terminal residue" evidence="2">
    <location>
        <position position="54"/>
    </location>
</feature>
<sequence length="54" mass="6049">QKRRIAETLKVNRSTEDDEADSQAEITWSAVAGKYLKKLDFDEPNNSVLPAAID</sequence>
<accession>A0ABD2P8K8</accession>
<feature type="region of interest" description="Disordered" evidence="1">
    <location>
        <begin position="1"/>
        <end position="22"/>
    </location>
</feature>
<gene>
    <name evidence="2" type="ORF">HHI36_001754</name>
</gene>
<evidence type="ECO:0000313" key="3">
    <source>
        <dbReference type="Proteomes" id="UP001516400"/>
    </source>
</evidence>
<evidence type="ECO:0000313" key="2">
    <source>
        <dbReference type="EMBL" id="KAL3287278.1"/>
    </source>
</evidence>
<dbReference type="AlphaFoldDB" id="A0ABD2P8K8"/>
<evidence type="ECO:0000256" key="1">
    <source>
        <dbReference type="SAM" id="MobiDB-lite"/>
    </source>
</evidence>
<comment type="caution">
    <text evidence="2">The sequence shown here is derived from an EMBL/GenBank/DDBJ whole genome shotgun (WGS) entry which is preliminary data.</text>
</comment>